<accession>A0A816Q788</accession>
<dbReference type="Proteomes" id="UP001295469">
    <property type="component" value="Chromosome C06"/>
</dbReference>
<proteinExistence type="predicted"/>
<gene>
    <name evidence="2" type="ORF">DARMORV10_C06P11250.1</name>
</gene>
<organism evidence="2">
    <name type="scientific">Brassica napus</name>
    <name type="common">Rape</name>
    <dbReference type="NCBI Taxonomy" id="3708"/>
    <lineage>
        <taxon>Eukaryota</taxon>
        <taxon>Viridiplantae</taxon>
        <taxon>Streptophyta</taxon>
        <taxon>Embryophyta</taxon>
        <taxon>Tracheophyta</taxon>
        <taxon>Spermatophyta</taxon>
        <taxon>Magnoliopsida</taxon>
        <taxon>eudicotyledons</taxon>
        <taxon>Gunneridae</taxon>
        <taxon>Pentapetalae</taxon>
        <taxon>rosids</taxon>
        <taxon>malvids</taxon>
        <taxon>Brassicales</taxon>
        <taxon>Brassicaceae</taxon>
        <taxon>Brassiceae</taxon>
        <taxon>Brassica</taxon>
    </lineage>
</organism>
<dbReference type="EMBL" id="HG994370">
    <property type="protein sequence ID" value="CAF2056342.1"/>
    <property type="molecule type" value="Genomic_DNA"/>
</dbReference>
<feature type="non-terminal residue" evidence="2">
    <location>
        <position position="1"/>
    </location>
</feature>
<dbReference type="AlphaFoldDB" id="A0A816Q788"/>
<reference evidence="2" key="1">
    <citation type="submission" date="2021-01" db="EMBL/GenBank/DDBJ databases">
        <authorList>
            <consortium name="Genoscope - CEA"/>
            <person name="William W."/>
        </authorList>
    </citation>
    <scope>NUCLEOTIDE SEQUENCE</scope>
</reference>
<evidence type="ECO:0000256" key="1">
    <source>
        <dbReference type="SAM" id="MobiDB-lite"/>
    </source>
</evidence>
<name>A0A816Q788_BRANA</name>
<protein>
    <submittedName>
        <fullName evidence="2">(rape) hypothetical protein</fullName>
    </submittedName>
</protein>
<evidence type="ECO:0000313" key="2">
    <source>
        <dbReference type="EMBL" id="CAF2056342.1"/>
    </source>
</evidence>
<sequence length="205" mass="23326">DPGSKKIGKRDGGVIETLFISDCEFGTETNLAGGICRTEPWCRCLRCLILRNGPELVRTFVAQSLVEKTHLDKIQKEIRVLWLSTDPLMCRGSWAAVARRQDVSEAKRLVVSTPRDLFAVMEHMLSDLESEYELREQRLRWSAGEPVKERNLRFGAFMNAELGTTEKAGRGLQMSSNTQRRRHRHRSVSPAAEPKQNQLISTNME</sequence>
<feature type="compositionally biased region" description="Polar residues" evidence="1">
    <location>
        <begin position="195"/>
        <end position="205"/>
    </location>
</feature>
<feature type="region of interest" description="Disordered" evidence="1">
    <location>
        <begin position="165"/>
        <end position="205"/>
    </location>
</feature>